<dbReference type="SUPFAM" id="SSF144091">
    <property type="entry name" value="Rhomboid-like"/>
    <property type="match status" value="1"/>
</dbReference>
<dbReference type="EnsemblPlants" id="Solyc05g016380.3.1">
    <property type="protein sequence ID" value="Solyc05g016380.3.1"/>
    <property type="gene ID" value="Solyc05g016380.3"/>
</dbReference>
<protein>
    <submittedName>
        <fullName evidence="5">Uncharacterized protein</fullName>
    </submittedName>
</protein>
<proteinExistence type="predicted"/>
<evidence type="ECO:0000256" key="4">
    <source>
        <dbReference type="ARBA" id="ARBA00023136"/>
    </source>
</evidence>
<evidence type="ECO:0000256" key="3">
    <source>
        <dbReference type="ARBA" id="ARBA00022989"/>
    </source>
</evidence>
<evidence type="ECO:0000313" key="5">
    <source>
        <dbReference type="EnsemblPlants" id="Solyc05g016380.3.1"/>
    </source>
</evidence>
<sequence>MEFSFTWDATSFRLHTVTEYYRLDRKAPVTAALVAANTIIYVRPTFLHSILPTINQHKDLKRFFLSALYHLNGSHLFYNMLTSVEGDSIGDINRKCRICIDSCRP</sequence>
<dbReference type="STRING" id="4081.A0A3Q7HAP9"/>
<reference evidence="5" key="2">
    <citation type="submission" date="2019-01" db="UniProtKB">
        <authorList>
            <consortium name="EnsemblPlants"/>
        </authorList>
    </citation>
    <scope>IDENTIFICATION</scope>
    <source>
        <strain evidence="5">cv. Heinz 1706</strain>
    </source>
</reference>
<keyword evidence="4" id="KW-0472">Membrane</keyword>
<accession>A0A3Q7HAP9</accession>
<keyword evidence="6" id="KW-1185">Reference proteome</keyword>
<name>A0A3Q7HAP9_SOLLC</name>
<organism evidence="5">
    <name type="scientific">Solanum lycopersicum</name>
    <name type="common">Tomato</name>
    <name type="synonym">Lycopersicon esculentum</name>
    <dbReference type="NCBI Taxonomy" id="4081"/>
    <lineage>
        <taxon>Eukaryota</taxon>
        <taxon>Viridiplantae</taxon>
        <taxon>Streptophyta</taxon>
        <taxon>Embryophyta</taxon>
        <taxon>Tracheophyta</taxon>
        <taxon>Spermatophyta</taxon>
        <taxon>Magnoliopsida</taxon>
        <taxon>eudicotyledons</taxon>
        <taxon>Gunneridae</taxon>
        <taxon>Pentapetalae</taxon>
        <taxon>asterids</taxon>
        <taxon>lamiids</taxon>
        <taxon>Solanales</taxon>
        <taxon>Solanaceae</taxon>
        <taxon>Solanoideae</taxon>
        <taxon>Solaneae</taxon>
        <taxon>Solanum</taxon>
        <taxon>Solanum subgen. Lycopersicon</taxon>
    </lineage>
</organism>
<dbReference type="InParanoid" id="A0A3Q7HAP9"/>
<dbReference type="Proteomes" id="UP000004994">
    <property type="component" value="Chromosome 5"/>
</dbReference>
<dbReference type="AlphaFoldDB" id="A0A3Q7HAP9"/>
<dbReference type="GO" id="GO:0016020">
    <property type="term" value="C:membrane"/>
    <property type="evidence" value="ECO:0007669"/>
    <property type="project" value="UniProtKB-SubCell"/>
</dbReference>
<keyword evidence="2" id="KW-0812">Transmembrane</keyword>
<comment type="subcellular location">
    <subcellularLocation>
        <location evidence="1">Membrane</location>
        <topology evidence="1">Multi-pass membrane protein</topology>
    </subcellularLocation>
</comment>
<dbReference type="InterPro" id="IPR035952">
    <property type="entry name" value="Rhomboid-like_sf"/>
</dbReference>
<dbReference type="Gramene" id="Solyc05g016380.3.1">
    <property type="protein sequence ID" value="Solyc05g016380.3.1"/>
    <property type="gene ID" value="Solyc05g016380.3"/>
</dbReference>
<reference evidence="5" key="1">
    <citation type="journal article" date="2012" name="Nature">
        <title>The tomato genome sequence provides insights into fleshy fruit evolution.</title>
        <authorList>
            <consortium name="Tomato Genome Consortium"/>
        </authorList>
    </citation>
    <scope>NUCLEOTIDE SEQUENCE [LARGE SCALE GENOMIC DNA]</scope>
    <source>
        <strain evidence="5">cv. Heinz 1706</strain>
    </source>
</reference>
<evidence type="ECO:0000256" key="2">
    <source>
        <dbReference type="ARBA" id="ARBA00022692"/>
    </source>
</evidence>
<evidence type="ECO:0000313" key="6">
    <source>
        <dbReference type="Proteomes" id="UP000004994"/>
    </source>
</evidence>
<keyword evidence="3" id="KW-1133">Transmembrane helix</keyword>
<evidence type="ECO:0000256" key="1">
    <source>
        <dbReference type="ARBA" id="ARBA00004141"/>
    </source>
</evidence>